<evidence type="ECO:0000259" key="2">
    <source>
        <dbReference type="PROSITE" id="PS50086"/>
    </source>
</evidence>
<comment type="caution">
    <text evidence="3">The sequence shown here is derived from an EMBL/GenBank/DDBJ whole genome shotgun (WGS) entry which is preliminary data.</text>
</comment>
<reference evidence="4" key="1">
    <citation type="journal article" date="2019" name="IScience">
        <title>Narwhal Genome Reveals Long-Term Low Genetic Diversity despite Current Large Abundance Size.</title>
        <authorList>
            <person name="Westbury M.V."/>
            <person name="Petersen B."/>
            <person name="Garde E."/>
            <person name="Heide-Jorgensen M.P."/>
            <person name="Lorenzen E.D."/>
        </authorList>
    </citation>
    <scope>NUCLEOTIDE SEQUENCE [LARGE SCALE GENOMIC DNA]</scope>
</reference>
<evidence type="ECO:0000313" key="4">
    <source>
        <dbReference type="Proteomes" id="UP000308365"/>
    </source>
</evidence>
<gene>
    <name evidence="3" type="ORF">EI555_011451</name>
</gene>
<dbReference type="PROSITE" id="PS50086">
    <property type="entry name" value="TBC_RABGAP"/>
    <property type="match status" value="1"/>
</dbReference>
<dbReference type="SUPFAM" id="SSF47923">
    <property type="entry name" value="Ypt/Rab-GAP domain of gyp1p"/>
    <property type="match status" value="1"/>
</dbReference>
<dbReference type="GO" id="GO:0005096">
    <property type="term" value="F:GTPase activator activity"/>
    <property type="evidence" value="ECO:0007669"/>
    <property type="project" value="TreeGrafter"/>
</dbReference>
<keyword evidence="1" id="KW-0812">Transmembrane</keyword>
<dbReference type="AlphaFoldDB" id="A0A4V5P9S1"/>
<keyword evidence="1" id="KW-1133">Transmembrane helix</keyword>
<sequence>CWSRIKLDISYAFPSLYIFQKDGPYQDVLYSISGAYSCYRPDVGYVQGVSFIVALFILSLEEAVAFIAFGNRMNKPSQLDFFCVDCSKISLTFSHWHILARLDIHIASQVTILLDPASPGWDVFCRDGEEFLFRTGTGILQLYEYIFLQVYFIHIAQFLNKLAEDLTPEKLFGCVAAIQIQKSTS</sequence>
<dbReference type="PANTHER" id="PTHR47219">
    <property type="entry name" value="RAB GTPASE-ACTIVATING PROTEIN 1-LIKE"/>
    <property type="match status" value="1"/>
</dbReference>
<dbReference type="Proteomes" id="UP000308365">
    <property type="component" value="Unassembled WGS sequence"/>
</dbReference>
<feature type="transmembrane region" description="Helical" evidence="1">
    <location>
        <begin position="49"/>
        <end position="69"/>
    </location>
</feature>
<feature type="non-terminal residue" evidence="3">
    <location>
        <position position="1"/>
    </location>
</feature>
<dbReference type="Gene3D" id="1.10.472.80">
    <property type="entry name" value="Ypt/Rab-GAP domain of gyp1p, domain 3"/>
    <property type="match status" value="1"/>
</dbReference>
<dbReference type="Pfam" id="PF00566">
    <property type="entry name" value="RabGAP-TBC"/>
    <property type="match status" value="1"/>
</dbReference>
<accession>A0A4V5P9S1</accession>
<name>A0A4V5P9S1_MONMO</name>
<evidence type="ECO:0000313" key="3">
    <source>
        <dbReference type="EMBL" id="TKC46650.1"/>
    </source>
</evidence>
<dbReference type="InterPro" id="IPR050302">
    <property type="entry name" value="Rab_GAP_TBC_domain"/>
</dbReference>
<dbReference type="GO" id="GO:0031267">
    <property type="term" value="F:small GTPase binding"/>
    <property type="evidence" value="ECO:0007669"/>
    <property type="project" value="TreeGrafter"/>
</dbReference>
<evidence type="ECO:0000256" key="1">
    <source>
        <dbReference type="SAM" id="Phobius"/>
    </source>
</evidence>
<dbReference type="InterPro" id="IPR035969">
    <property type="entry name" value="Rab-GAP_TBC_sf"/>
</dbReference>
<dbReference type="EMBL" id="RWIC01000256">
    <property type="protein sequence ID" value="TKC46650.1"/>
    <property type="molecule type" value="Genomic_DNA"/>
</dbReference>
<protein>
    <recommendedName>
        <fullName evidence="2">Rab-GAP TBC domain-containing protein</fullName>
    </recommendedName>
</protein>
<keyword evidence="1" id="KW-0472">Membrane</keyword>
<organism evidence="3 4">
    <name type="scientific">Monodon monoceros</name>
    <name type="common">Narwhal</name>
    <name type="synonym">Ceratodon monodon</name>
    <dbReference type="NCBI Taxonomy" id="40151"/>
    <lineage>
        <taxon>Eukaryota</taxon>
        <taxon>Metazoa</taxon>
        <taxon>Chordata</taxon>
        <taxon>Craniata</taxon>
        <taxon>Vertebrata</taxon>
        <taxon>Euteleostomi</taxon>
        <taxon>Mammalia</taxon>
        <taxon>Eutheria</taxon>
        <taxon>Laurasiatheria</taxon>
        <taxon>Artiodactyla</taxon>
        <taxon>Whippomorpha</taxon>
        <taxon>Cetacea</taxon>
        <taxon>Odontoceti</taxon>
        <taxon>Monodontidae</taxon>
        <taxon>Monodon</taxon>
    </lineage>
</organism>
<dbReference type="Gene3D" id="1.10.8.270">
    <property type="entry name" value="putative rabgap domain of human tbc1 domain family member 14 like domains"/>
    <property type="match status" value="1"/>
</dbReference>
<proteinExistence type="predicted"/>
<dbReference type="InterPro" id="IPR000195">
    <property type="entry name" value="Rab-GAP-TBC_dom"/>
</dbReference>
<feature type="domain" description="Rab-GAP TBC" evidence="2">
    <location>
        <begin position="1"/>
        <end position="185"/>
    </location>
</feature>
<dbReference type="PANTHER" id="PTHR47219:SF15">
    <property type="entry name" value="TBC1 DOMAIN FAMILY MEMBER 12 ISOFORM X1"/>
    <property type="match status" value="1"/>
</dbReference>